<evidence type="ECO:0000313" key="2">
    <source>
        <dbReference type="Proteomes" id="UP000249645"/>
    </source>
</evidence>
<comment type="caution">
    <text evidence="1">The sequence shown here is derived from an EMBL/GenBank/DDBJ whole genome shotgun (WGS) entry which is preliminary data.</text>
</comment>
<dbReference type="EMBL" id="QFOI01000084">
    <property type="protein sequence ID" value="PZP50047.1"/>
    <property type="molecule type" value="Genomic_DNA"/>
</dbReference>
<sequence length="10" mass="1253">MFYFCCHACK</sequence>
<gene>
    <name evidence="1" type="ORF">DI598_06500</name>
</gene>
<evidence type="ECO:0000313" key="1">
    <source>
        <dbReference type="EMBL" id="PZP50047.1"/>
    </source>
</evidence>
<protein>
    <submittedName>
        <fullName evidence="1">Uncharacterized protein</fullName>
    </submittedName>
</protein>
<dbReference type="Proteomes" id="UP000249645">
    <property type="component" value="Unassembled WGS sequence"/>
</dbReference>
<reference evidence="1 2" key="1">
    <citation type="submission" date="2017-11" db="EMBL/GenBank/DDBJ databases">
        <title>Infants hospitalized years apart are colonized by the same room-sourced microbial strains.</title>
        <authorList>
            <person name="Brooks B."/>
            <person name="Olm M.R."/>
            <person name="Firek B.A."/>
            <person name="Baker R."/>
            <person name="Thomas B.C."/>
            <person name="Morowitz M.J."/>
            <person name="Banfield J.F."/>
        </authorList>
    </citation>
    <scope>NUCLEOTIDE SEQUENCE [LARGE SCALE GENOMIC DNA]</scope>
    <source>
        <strain evidence="1">S2_009_000_R2_76</strain>
    </source>
</reference>
<name>A0A2W5F8E3_9SPHI</name>
<accession>A0A2W5F8E3</accession>
<proteinExistence type="predicted"/>
<organism evidence="1 2">
    <name type="scientific">Pseudopedobacter saltans</name>
    <dbReference type="NCBI Taxonomy" id="151895"/>
    <lineage>
        <taxon>Bacteria</taxon>
        <taxon>Pseudomonadati</taxon>
        <taxon>Bacteroidota</taxon>
        <taxon>Sphingobacteriia</taxon>
        <taxon>Sphingobacteriales</taxon>
        <taxon>Sphingobacteriaceae</taxon>
        <taxon>Pseudopedobacter</taxon>
    </lineage>
</organism>